<keyword evidence="1" id="KW-0472">Membrane</keyword>
<name>A0A1E3Q4P6_LIPST</name>
<accession>A0A1E3Q4P6</accession>
<evidence type="ECO:0000256" key="1">
    <source>
        <dbReference type="SAM" id="Phobius"/>
    </source>
</evidence>
<evidence type="ECO:0000313" key="3">
    <source>
        <dbReference type="Proteomes" id="UP000094385"/>
    </source>
</evidence>
<keyword evidence="3" id="KW-1185">Reference proteome</keyword>
<evidence type="ECO:0000313" key="2">
    <source>
        <dbReference type="EMBL" id="ODQ72464.1"/>
    </source>
</evidence>
<proteinExistence type="predicted"/>
<dbReference type="Proteomes" id="UP000094385">
    <property type="component" value="Unassembled WGS sequence"/>
</dbReference>
<organism evidence="2 3">
    <name type="scientific">Lipomyces starkeyi NRRL Y-11557</name>
    <dbReference type="NCBI Taxonomy" id="675824"/>
    <lineage>
        <taxon>Eukaryota</taxon>
        <taxon>Fungi</taxon>
        <taxon>Dikarya</taxon>
        <taxon>Ascomycota</taxon>
        <taxon>Saccharomycotina</taxon>
        <taxon>Lipomycetes</taxon>
        <taxon>Lipomycetales</taxon>
        <taxon>Lipomycetaceae</taxon>
        <taxon>Lipomyces</taxon>
    </lineage>
</organism>
<protein>
    <submittedName>
        <fullName evidence="2">Uncharacterized protein</fullName>
    </submittedName>
</protein>
<keyword evidence="1" id="KW-1133">Transmembrane helix</keyword>
<feature type="transmembrane region" description="Helical" evidence="1">
    <location>
        <begin position="73"/>
        <end position="97"/>
    </location>
</feature>
<dbReference type="OrthoDB" id="10390469at2759"/>
<dbReference type="AlphaFoldDB" id="A0A1E3Q4P6"/>
<feature type="transmembrane region" description="Helical" evidence="1">
    <location>
        <begin position="49"/>
        <end position="66"/>
    </location>
</feature>
<reference evidence="2 3" key="1">
    <citation type="journal article" date="2016" name="Proc. Natl. Acad. Sci. U.S.A.">
        <title>Comparative genomics of biotechnologically important yeasts.</title>
        <authorList>
            <person name="Riley R."/>
            <person name="Haridas S."/>
            <person name="Wolfe K.H."/>
            <person name="Lopes M.R."/>
            <person name="Hittinger C.T."/>
            <person name="Goeker M."/>
            <person name="Salamov A.A."/>
            <person name="Wisecaver J.H."/>
            <person name="Long T.M."/>
            <person name="Calvey C.H."/>
            <person name="Aerts A.L."/>
            <person name="Barry K.W."/>
            <person name="Choi C."/>
            <person name="Clum A."/>
            <person name="Coughlan A.Y."/>
            <person name="Deshpande S."/>
            <person name="Douglass A.P."/>
            <person name="Hanson S.J."/>
            <person name="Klenk H.-P."/>
            <person name="LaButti K.M."/>
            <person name="Lapidus A."/>
            <person name="Lindquist E.A."/>
            <person name="Lipzen A.M."/>
            <person name="Meier-Kolthoff J.P."/>
            <person name="Ohm R.A."/>
            <person name="Otillar R.P."/>
            <person name="Pangilinan J.L."/>
            <person name="Peng Y."/>
            <person name="Rokas A."/>
            <person name="Rosa C.A."/>
            <person name="Scheuner C."/>
            <person name="Sibirny A.A."/>
            <person name="Slot J.C."/>
            <person name="Stielow J.B."/>
            <person name="Sun H."/>
            <person name="Kurtzman C.P."/>
            <person name="Blackwell M."/>
            <person name="Grigoriev I.V."/>
            <person name="Jeffries T.W."/>
        </authorList>
    </citation>
    <scope>NUCLEOTIDE SEQUENCE [LARGE SCALE GENOMIC DNA]</scope>
    <source>
        <strain evidence="2 3">NRRL Y-11557</strain>
    </source>
</reference>
<keyword evidence="1" id="KW-0812">Transmembrane</keyword>
<dbReference type="InterPro" id="IPR024316">
    <property type="entry name" value="APQ12"/>
</dbReference>
<dbReference type="Pfam" id="PF12716">
    <property type="entry name" value="Apq12"/>
    <property type="match status" value="1"/>
</dbReference>
<sequence length="122" mass="13285">MSSSDILAILSQIIPYISATIKYSRTVLTHAQKLAGPPLLSLTTAEPDLVSIVMLLVILWLSLLVLNQMARMAYGVVAMALKVALLTTGAAAIFWVMNRGVEDAGRDLGYASRMIVDYFQKI</sequence>
<dbReference type="EMBL" id="KV454295">
    <property type="protein sequence ID" value="ODQ72464.1"/>
    <property type="molecule type" value="Genomic_DNA"/>
</dbReference>
<gene>
    <name evidence="2" type="ORF">LIPSTDRAFT_72036</name>
</gene>